<feature type="repeat" description="RCC1" evidence="2">
    <location>
        <begin position="34"/>
        <end position="89"/>
    </location>
</feature>
<evidence type="ECO:0000259" key="3">
    <source>
        <dbReference type="Pfam" id="PF25390"/>
    </source>
</evidence>
<dbReference type="PRINTS" id="PR00633">
    <property type="entry name" value="RCCNDNSATION"/>
</dbReference>
<dbReference type="Proteomes" id="UP001443914">
    <property type="component" value="Unassembled WGS sequence"/>
</dbReference>
<dbReference type="EMBL" id="JBDFQZ010000014">
    <property type="protein sequence ID" value="KAK9664916.1"/>
    <property type="molecule type" value="Genomic_DNA"/>
</dbReference>
<dbReference type="EMBL" id="JBDFQZ010000014">
    <property type="protein sequence ID" value="KAK9664918.1"/>
    <property type="molecule type" value="Genomic_DNA"/>
</dbReference>
<reference evidence="4 5" key="1">
    <citation type="submission" date="2024-03" db="EMBL/GenBank/DDBJ databases">
        <title>WGS assembly of Saponaria officinalis var. Norfolk2.</title>
        <authorList>
            <person name="Jenkins J."/>
            <person name="Shu S."/>
            <person name="Grimwood J."/>
            <person name="Barry K."/>
            <person name="Goodstein D."/>
            <person name="Schmutz J."/>
            <person name="Leebens-Mack J."/>
            <person name="Osbourn A."/>
        </authorList>
    </citation>
    <scope>NUCLEOTIDE SEQUENCE [LARGE SCALE GENOMIC DNA]</scope>
    <source>
        <strain evidence="5">cv. Norfolk2</strain>
        <strain evidence="4">JIC</strain>
        <tissue evidence="4">Leaf</tissue>
    </source>
</reference>
<dbReference type="Pfam" id="PF25390">
    <property type="entry name" value="WD40_RLD"/>
    <property type="match status" value="1"/>
</dbReference>
<dbReference type="PANTHER" id="PTHR22870:SF365">
    <property type="entry name" value="REGULATOR OF CHROMOSOME CONDENSATION (CELL CYCLE REGULATORY PROTEIN)-RELATED"/>
    <property type="match status" value="1"/>
</dbReference>
<evidence type="ECO:0000256" key="2">
    <source>
        <dbReference type="PROSITE-ProRule" id="PRU00235"/>
    </source>
</evidence>
<keyword evidence="5" id="KW-1185">Reference proteome</keyword>
<dbReference type="PROSITE" id="PS50012">
    <property type="entry name" value="RCC1_3"/>
    <property type="match status" value="7"/>
</dbReference>
<feature type="repeat" description="RCC1" evidence="2">
    <location>
        <begin position="400"/>
        <end position="450"/>
    </location>
</feature>
<comment type="caution">
    <text evidence="4">The sequence shown here is derived from an EMBL/GenBank/DDBJ whole genome shotgun (WGS) entry which is preliminary data.</text>
</comment>
<evidence type="ECO:0000313" key="4">
    <source>
        <dbReference type="EMBL" id="KAK9664917.1"/>
    </source>
</evidence>
<organism evidence="4 5">
    <name type="scientific">Saponaria officinalis</name>
    <name type="common">Common soapwort</name>
    <name type="synonym">Lychnis saponaria</name>
    <dbReference type="NCBI Taxonomy" id="3572"/>
    <lineage>
        <taxon>Eukaryota</taxon>
        <taxon>Viridiplantae</taxon>
        <taxon>Streptophyta</taxon>
        <taxon>Embryophyta</taxon>
        <taxon>Tracheophyta</taxon>
        <taxon>Spermatophyta</taxon>
        <taxon>Magnoliopsida</taxon>
        <taxon>eudicotyledons</taxon>
        <taxon>Gunneridae</taxon>
        <taxon>Pentapetalae</taxon>
        <taxon>Caryophyllales</taxon>
        <taxon>Caryophyllaceae</taxon>
        <taxon>Caryophylleae</taxon>
        <taxon>Saponaria</taxon>
    </lineage>
</organism>
<gene>
    <name evidence="4" type="ORF">RND81_14G077100</name>
</gene>
<evidence type="ECO:0000313" key="5">
    <source>
        <dbReference type="Proteomes" id="UP001443914"/>
    </source>
</evidence>
<feature type="repeat" description="RCC1" evidence="2">
    <location>
        <begin position="145"/>
        <end position="197"/>
    </location>
</feature>
<dbReference type="PROSITE" id="PS00626">
    <property type="entry name" value="RCC1_2"/>
    <property type="match status" value="2"/>
</dbReference>
<dbReference type="InterPro" id="IPR009091">
    <property type="entry name" value="RCC1/BLIP-II"/>
</dbReference>
<dbReference type="InterPro" id="IPR000408">
    <property type="entry name" value="Reg_chr_condens"/>
</dbReference>
<accession>A0AAW1GLZ8</accession>
<name>A0AAW1GLZ8_SAPOF</name>
<dbReference type="PANTHER" id="PTHR22870">
    <property type="entry name" value="REGULATOR OF CHROMOSOME CONDENSATION"/>
    <property type="match status" value="1"/>
</dbReference>
<sequence>MLRLFRKKGGATALFWRCRYFSHEAGGSNESASLAVMSFGDGSQGALGLPSSLLGVGADSYEPTLVPGLPADIVSVTAGHYHSLAVTGNGELWAWGRNDEGQLGRGVLEPRLSWNEPRPVEGLANVKVRAAFASGVISAAVGDDGSVWTWGRSKRGQLGHRKGVLEALVPSRVEALAEEDIVKVALGWGHALAQTVDGKLFGWGYSADGRLGRLGEIVSTVQLNSDSKLSGRHIMNSSEALDAAEKLVTESMDKEKDMPIIWEPQLVEELEPVGVIDVCCGLDHSIVVCCDGTMLSGGNNIYGQLGRVKQDVELLPIELDYRPRSVACGLGHSLAVCDMPTVDDDNNPRKIVISWGWNGSSQLGRSGPETRPVVVEGLLDEIPKAVSCGRVHSLVVTDNGELWAWGCGKNGRLGLGSSFDEQEPTFVDIGCRRVVQAVAGFDHNLLLVAESSGCL</sequence>
<dbReference type="InterPro" id="IPR058923">
    <property type="entry name" value="RCC1-like_dom"/>
</dbReference>
<feature type="repeat" description="RCC1" evidence="2">
    <location>
        <begin position="292"/>
        <end position="339"/>
    </location>
</feature>
<evidence type="ECO:0000256" key="1">
    <source>
        <dbReference type="ARBA" id="ARBA00022737"/>
    </source>
</evidence>
<feature type="repeat" description="RCC1" evidence="2">
    <location>
        <begin position="198"/>
        <end position="291"/>
    </location>
</feature>
<dbReference type="AlphaFoldDB" id="A0AAW1GLZ8"/>
<keyword evidence="1" id="KW-0677">Repeat</keyword>
<proteinExistence type="predicted"/>
<dbReference type="InterPro" id="IPR051210">
    <property type="entry name" value="Ub_ligase/GEF_domain"/>
</dbReference>
<dbReference type="SUPFAM" id="SSF50985">
    <property type="entry name" value="RCC1/BLIP-II"/>
    <property type="match status" value="1"/>
</dbReference>
<protein>
    <recommendedName>
        <fullName evidence="3">RCC1-like domain-containing protein</fullName>
    </recommendedName>
</protein>
<feature type="repeat" description="RCC1" evidence="2">
    <location>
        <begin position="90"/>
        <end position="144"/>
    </location>
</feature>
<dbReference type="Gene3D" id="2.130.10.30">
    <property type="entry name" value="Regulator of chromosome condensation 1/beta-lactamase-inhibitor protein II"/>
    <property type="match status" value="2"/>
</dbReference>
<feature type="repeat" description="RCC1" evidence="2">
    <location>
        <begin position="350"/>
        <end position="399"/>
    </location>
</feature>
<feature type="domain" description="RCC1-like" evidence="3">
    <location>
        <begin position="36"/>
        <end position="445"/>
    </location>
</feature>
<dbReference type="EMBL" id="JBDFQZ010000014">
    <property type="protein sequence ID" value="KAK9664917.1"/>
    <property type="molecule type" value="Genomic_DNA"/>
</dbReference>